<sequence>MVLTRQACYSVHPLISHPVLQKITDGGGSGAVHRVSLRKSAHVGSHQSSQSPFALSAASGMARVHVQA</sequence>
<gene>
    <name evidence="1" type="ordered locus">AZOLI_p60086</name>
</gene>
<dbReference type="HOGENOM" id="CLU_2784942_0_0_5"/>
<evidence type="ECO:0000313" key="2">
    <source>
        <dbReference type="Proteomes" id="UP000005667"/>
    </source>
</evidence>
<dbReference type="EMBL" id="FQ311874">
    <property type="protein sequence ID" value="CBS91505.1"/>
    <property type="molecule type" value="Genomic_DNA"/>
</dbReference>
<name>G7ZIN0_AZOL4</name>
<dbReference type="KEGG" id="ali:AZOLI_p60086"/>
<dbReference type="AlphaFoldDB" id="G7ZIN0"/>
<accession>G7ZIN0</accession>
<dbReference type="Proteomes" id="UP000005667">
    <property type="component" value="Plasmid AZO_p6"/>
</dbReference>
<keyword evidence="2" id="KW-1185">Reference proteome</keyword>
<keyword evidence="1" id="KW-0614">Plasmid</keyword>
<organism evidence="1 2">
    <name type="scientific">Azospirillum lipoferum (strain 4B)</name>
    <dbReference type="NCBI Taxonomy" id="862719"/>
    <lineage>
        <taxon>Bacteria</taxon>
        <taxon>Pseudomonadati</taxon>
        <taxon>Pseudomonadota</taxon>
        <taxon>Alphaproteobacteria</taxon>
        <taxon>Rhodospirillales</taxon>
        <taxon>Azospirillaceae</taxon>
        <taxon>Azospirillum</taxon>
    </lineage>
</organism>
<geneLocation type="plasmid" evidence="1 2">
    <name>AZO_p6</name>
</geneLocation>
<reference evidence="2" key="1">
    <citation type="journal article" date="2011" name="PLoS Genet.">
        <title>Azospirillum genomes reveal transition of bacteria from aquatic to terrestrial environments.</title>
        <authorList>
            <person name="Wisniewski-Dye F."/>
            <person name="Borziak K."/>
            <person name="Khalsa-Moyers G."/>
            <person name="Alexandre G."/>
            <person name="Sukharnikov L.O."/>
            <person name="Wuichet K."/>
            <person name="Hurst G.B."/>
            <person name="McDonald W.H."/>
            <person name="Robertson J.S."/>
            <person name="Barbe V."/>
            <person name="Calteau A."/>
            <person name="Rouy Z."/>
            <person name="Mangenot S."/>
            <person name="Prigent-Combaret C."/>
            <person name="Normand P."/>
            <person name="Boyer M."/>
            <person name="Siguier P."/>
            <person name="Dessaux Y."/>
            <person name="Elmerich C."/>
            <person name="Condemine G."/>
            <person name="Krishnen G."/>
            <person name="Kennedy I."/>
            <person name="Paterson A.H."/>
            <person name="Gonzalez V."/>
            <person name="Mavingui P."/>
            <person name="Zhulin I.B."/>
        </authorList>
    </citation>
    <scope>NUCLEOTIDE SEQUENCE [LARGE SCALE GENOMIC DNA]</scope>
    <source>
        <strain evidence="2">4B</strain>
    </source>
</reference>
<evidence type="ECO:0000313" key="1">
    <source>
        <dbReference type="EMBL" id="CBS91505.1"/>
    </source>
</evidence>
<protein>
    <submittedName>
        <fullName evidence="1">Uncharacterized protein</fullName>
    </submittedName>
</protein>
<proteinExistence type="predicted"/>